<feature type="compositionally biased region" description="Polar residues" evidence="1">
    <location>
        <begin position="233"/>
        <end position="243"/>
    </location>
</feature>
<dbReference type="InterPro" id="IPR003169">
    <property type="entry name" value="GYF"/>
</dbReference>
<dbReference type="PANTHER" id="PTHR14445:SF36">
    <property type="entry name" value="FI03272P-RELATED"/>
    <property type="match status" value="1"/>
</dbReference>
<dbReference type="SUPFAM" id="SSF55277">
    <property type="entry name" value="GYF domain"/>
    <property type="match status" value="1"/>
</dbReference>
<feature type="compositionally biased region" description="Basic residues" evidence="1">
    <location>
        <begin position="1142"/>
        <end position="1151"/>
    </location>
</feature>
<evidence type="ECO:0000256" key="1">
    <source>
        <dbReference type="SAM" id="MobiDB-lite"/>
    </source>
</evidence>
<dbReference type="PROSITE" id="PS50829">
    <property type="entry name" value="GYF"/>
    <property type="match status" value="1"/>
</dbReference>
<evidence type="ECO:0000259" key="2">
    <source>
        <dbReference type="PROSITE" id="PS50829"/>
    </source>
</evidence>
<dbReference type="InterPro" id="IPR051640">
    <property type="entry name" value="GRB10-interact_GYF"/>
</dbReference>
<feature type="domain" description="GYF" evidence="2">
    <location>
        <begin position="427"/>
        <end position="475"/>
    </location>
</feature>
<feature type="compositionally biased region" description="Basic and acidic residues" evidence="1">
    <location>
        <begin position="199"/>
        <end position="222"/>
    </location>
</feature>
<reference evidence="3" key="1">
    <citation type="submission" date="2022-11" db="EMBL/GenBank/DDBJ databases">
        <title>Centuries of genome instability and evolution in soft-shell clam transmissible cancer (bioRxiv).</title>
        <authorList>
            <person name="Hart S.F.M."/>
            <person name="Yonemitsu M.A."/>
            <person name="Giersch R.M."/>
            <person name="Beal B.F."/>
            <person name="Arriagada G."/>
            <person name="Davis B.W."/>
            <person name="Ostrander E.A."/>
            <person name="Goff S.P."/>
            <person name="Metzger M.J."/>
        </authorList>
    </citation>
    <scope>NUCLEOTIDE SEQUENCE</scope>
    <source>
        <strain evidence="3">MELC-2E11</strain>
        <tissue evidence="3">Siphon/mantle</tissue>
    </source>
</reference>
<feature type="compositionally biased region" description="Basic and acidic residues" evidence="1">
    <location>
        <begin position="909"/>
        <end position="924"/>
    </location>
</feature>
<feature type="compositionally biased region" description="Polar residues" evidence="1">
    <location>
        <begin position="888"/>
        <end position="902"/>
    </location>
</feature>
<dbReference type="SMART" id="SM00444">
    <property type="entry name" value="GYF"/>
    <property type="match status" value="1"/>
</dbReference>
<dbReference type="Pfam" id="PF02213">
    <property type="entry name" value="GYF"/>
    <property type="match status" value="1"/>
</dbReference>
<feature type="compositionally biased region" description="Basic and acidic residues" evidence="1">
    <location>
        <begin position="346"/>
        <end position="370"/>
    </location>
</feature>
<feature type="compositionally biased region" description="Basic and acidic residues" evidence="1">
    <location>
        <begin position="801"/>
        <end position="819"/>
    </location>
</feature>
<dbReference type="EMBL" id="CP111020">
    <property type="protein sequence ID" value="WAR14782.1"/>
    <property type="molecule type" value="Genomic_DNA"/>
</dbReference>
<name>A0ABY7EXW4_MYAAR</name>
<feature type="compositionally biased region" description="Polar residues" evidence="1">
    <location>
        <begin position="331"/>
        <end position="345"/>
    </location>
</feature>
<feature type="region of interest" description="Disordered" evidence="1">
    <location>
        <begin position="982"/>
        <end position="1029"/>
    </location>
</feature>
<dbReference type="CDD" id="cd00072">
    <property type="entry name" value="GYF"/>
    <property type="match status" value="1"/>
</dbReference>
<feature type="compositionally biased region" description="Polar residues" evidence="1">
    <location>
        <begin position="821"/>
        <end position="834"/>
    </location>
</feature>
<feature type="region of interest" description="Disordered" evidence="1">
    <location>
        <begin position="1105"/>
        <end position="1151"/>
    </location>
</feature>
<proteinExistence type="predicted"/>
<feature type="compositionally biased region" description="Basic and acidic residues" evidence="1">
    <location>
        <begin position="856"/>
        <end position="871"/>
    </location>
</feature>
<feature type="region of interest" description="Disordered" evidence="1">
    <location>
        <begin position="737"/>
        <end position="930"/>
    </location>
</feature>
<feature type="compositionally biased region" description="Low complexity" evidence="1">
    <location>
        <begin position="287"/>
        <end position="298"/>
    </location>
</feature>
<protein>
    <submittedName>
        <fullName evidence="3">GGYF2-like protein</fullName>
    </submittedName>
</protein>
<feature type="compositionally biased region" description="Basic and acidic residues" evidence="1">
    <location>
        <begin position="779"/>
        <end position="790"/>
    </location>
</feature>
<sequence length="1183" mass="131916">MAPQLWTLKQEHLVLDVRPVPHVPTLVQFLQPYVPLLNLVMKIRALSVIEYPGYGREEMLALFTPTEGVPEELQQFHAILADKSQEPMAFMPPTEEEQRCYERWGVFLPSGDGALVWRGGGAEVVDGAMDSCSAVCRMTTPRGVALVVPDNDQMDPGRKGDLTQATSVVLAGATLASTLDNGVESKEVNARGAANGGKDINDNRQKKLLPEKLDPKGDRSRSPSENPPPKASAQPSDNKSCDTNNKKQSHPNSASPHPSPKPQAKTEKGHAPGVKDKTSDKKQAIQSSGISNESSTNSKNKKNEEKGSGTGKQTMAKKNDKAVSKGDNKSNDVSARSASGAQISTDKGKGGRAENNEKGHTKDNKRREKLKSEAEALDQLQETVENMVAGITILEDEEVVQELSAPDGATASSKSGTCALPPEHEHYNKWFYRDPQGDLQGPFNSTEMAEWFSAGYFTMNLQVRRGCDEVFSPLGELIKHWGRVPFLPGQWPAPLLKAAASPEPATQPQAPATATPPQQANWAENIAAPQDHQQLLQQYMQQQIQQQQQQQQQQMLMRQIQLQQQVQQIVSQLQENGQFKALPPIQQQQMALQILAKQGALATPPPSQPQKLSPRSSEAPMAVSSASPISQVSYNRSVSTPNTSQASPLPASIWDIDPSTIASMPAGGISAADLEAQLKKLEEERLRAEEEKRKYEEAQRAMQIEEQRIRQMEEEKRKFEKDQIARQLEEQRIRQEEQLQQRMMEEEEGRRIEAEQTQREEMERQREMNRQQEIQKAQESQRQRESDEALRQQQASVIRQQQEEALRKQQQDALRKLQKEQLANMQLPSHAQWASQSGGSQSGGGKSLLEIQQQEEQERMEREELQRKQMEVQRQQMMTLQQQQQQQKSWTATVSPKASNKSLLEIQEEQARQLERERQKRDENQQIAAKNMSLGAASVWGSSPASGNWANEGAWGAALKQAQGNSGPGLGFWDDAIITSGPVKKQSAKQSKQQTGEFPALGGKKPDKARNSAPNKPKPSKSKKEEEAVQRLFQTQPSEDDFTQWCKYQLNSMATSVDIPTFIAFLQEVESPYEVHDYIRSYLGENKASEEFGKAFLEKRSQYRNKTRPAQPVDSIWGPAPAVTPRELRQAPPCNDDAQKSKASKKKKNKMMKVDASILGFTVHAAPDRIVGEIETVEASTTR</sequence>
<feature type="compositionally biased region" description="Polar residues" evidence="1">
    <location>
        <begin position="624"/>
        <end position="647"/>
    </location>
</feature>
<dbReference type="PANTHER" id="PTHR14445">
    <property type="entry name" value="GRB10 INTERACTING GYF PROTEIN"/>
    <property type="match status" value="1"/>
</dbReference>
<feature type="region of interest" description="Disordered" evidence="1">
    <location>
        <begin position="600"/>
        <end position="651"/>
    </location>
</feature>
<dbReference type="Gene3D" id="3.30.1490.40">
    <property type="match status" value="1"/>
</dbReference>
<feature type="compositionally biased region" description="Low complexity" evidence="1">
    <location>
        <begin position="984"/>
        <end position="994"/>
    </location>
</feature>
<feature type="compositionally biased region" description="Basic and acidic residues" evidence="1">
    <location>
        <begin position="264"/>
        <end position="283"/>
    </location>
</feature>
<feature type="compositionally biased region" description="Basic and acidic residues" evidence="1">
    <location>
        <begin position="748"/>
        <end position="770"/>
    </location>
</feature>
<feature type="region of interest" description="Disordered" evidence="1">
    <location>
        <begin position="499"/>
        <end position="518"/>
    </location>
</feature>
<accession>A0ABY7EXW4</accession>
<dbReference type="InterPro" id="IPR035445">
    <property type="entry name" value="GYF-like_dom_sf"/>
</dbReference>
<feature type="region of interest" description="Disordered" evidence="1">
    <location>
        <begin position="187"/>
        <end position="370"/>
    </location>
</feature>
<keyword evidence="4" id="KW-1185">Reference proteome</keyword>
<feature type="compositionally biased region" description="Low complexity" evidence="1">
    <location>
        <begin position="873"/>
        <end position="887"/>
    </location>
</feature>
<gene>
    <name evidence="3" type="ORF">MAR_004887</name>
</gene>
<feature type="compositionally biased region" description="Basic and acidic residues" evidence="1">
    <location>
        <begin position="317"/>
        <end position="330"/>
    </location>
</feature>
<dbReference type="Proteomes" id="UP001164746">
    <property type="component" value="Chromosome 9"/>
</dbReference>
<evidence type="ECO:0000313" key="4">
    <source>
        <dbReference type="Proteomes" id="UP001164746"/>
    </source>
</evidence>
<organism evidence="3 4">
    <name type="scientific">Mya arenaria</name>
    <name type="common">Soft-shell clam</name>
    <dbReference type="NCBI Taxonomy" id="6604"/>
    <lineage>
        <taxon>Eukaryota</taxon>
        <taxon>Metazoa</taxon>
        <taxon>Spiralia</taxon>
        <taxon>Lophotrochozoa</taxon>
        <taxon>Mollusca</taxon>
        <taxon>Bivalvia</taxon>
        <taxon>Autobranchia</taxon>
        <taxon>Heteroconchia</taxon>
        <taxon>Euheterodonta</taxon>
        <taxon>Imparidentia</taxon>
        <taxon>Neoheterodontei</taxon>
        <taxon>Myida</taxon>
        <taxon>Myoidea</taxon>
        <taxon>Myidae</taxon>
        <taxon>Mya</taxon>
    </lineage>
</organism>
<evidence type="ECO:0000313" key="3">
    <source>
        <dbReference type="EMBL" id="WAR14782.1"/>
    </source>
</evidence>